<dbReference type="EMBL" id="CP015243">
    <property type="protein sequence ID" value="ANF59760.1"/>
    <property type="molecule type" value="Genomic_DNA"/>
</dbReference>
<keyword evidence="6" id="KW-1003">Cell membrane</keyword>
<accession>A0A172YKP7</accession>
<dbReference type="PANTHER" id="PTHR43166">
    <property type="entry name" value="AMINO ACID IMPORT ATP-BINDING PROTEIN"/>
    <property type="match status" value="1"/>
</dbReference>
<keyword evidence="10" id="KW-0029">Amino-acid transport</keyword>
<evidence type="ECO:0000256" key="11">
    <source>
        <dbReference type="ARBA" id="ARBA00023136"/>
    </source>
</evidence>
<keyword evidence="11" id="KW-0472">Membrane</keyword>
<dbReference type="SMART" id="SM00382">
    <property type="entry name" value="AAA"/>
    <property type="match status" value="1"/>
</dbReference>
<dbReference type="FunFam" id="3.40.50.300:FF:000056">
    <property type="entry name" value="Cell division ATP-binding protein FtsE"/>
    <property type="match status" value="1"/>
</dbReference>
<evidence type="ECO:0000313" key="13">
    <source>
        <dbReference type="EMBL" id="ANF59760.1"/>
    </source>
</evidence>
<evidence type="ECO:0000256" key="2">
    <source>
        <dbReference type="ARBA" id="ARBA00004417"/>
    </source>
</evidence>
<dbReference type="InterPro" id="IPR050086">
    <property type="entry name" value="MetN_ABC_transporter-like"/>
</dbReference>
<keyword evidence="5" id="KW-0813">Transport</keyword>
<dbReference type="InterPro" id="IPR027417">
    <property type="entry name" value="P-loop_NTPase"/>
</dbReference>
<proteinExistence type="inferred from homology"/>
<dbReference type="InterPro" id="IPR017871">
    <property type="entry name" value="ABC_transporter-like_CS"/>
</dbReference>
<comment type="subcellular location">
    <subcellularLocation>
        <location evidence="2">Cell inner membrane</location>
        <topology evidence="2">Peripheral membrane protein</topology>
    </subcellularLocation>
</comment>
<dbReference type="PROSITE" id="PS00211">
    <property type="entry name" value="ABC_TRANSPORTER_1"/>
    <property type="match status" value="1"/>
</dbReference>
<dbReference type="InterPro" id="IPR041701">
    <property type="entry name" value="MetN_ABC"/>
</dbReference>
<dbReference type="KEGG" id="haa:A5892_17845"/>
<reference evidence="13 14" key="1">
    <citation type="submission" date="2016-04" db="EMBL/GenBank/DDBJ databases">
        <title>Complete Genome Sequence of Halotalea alkalilenta IHB B 13600.</title>
        <authorList>
            <person name="Swarnkar M.K."/>
            <person name="Sharma A."/>
            <person name="Kaushal K."/>
            <person name="Soni R."/>
            <person name="Rana S."/>
            <person name="Singh A.K."/>
            <person name="Gulati A."/>
        </authorList>
    </citation>
    <scope>NUCLEOTIDE SEQUENCE [LARGE SCALE GENOMIC DNA]</scope>
    <source>
        <strain evidence="13 14">IHB B 13600</strain>
    </source>
</reference>
<comment type="similarity">
    <text evidence="3">Belongs to the ABC transporter superfamily.</text>
</comment>
<keyword evidence="14" id="KW-1185">Reference proteome</keyword>
<dbReference type="Pfam" id="PF00005">
    <property type="entry name" value="ABC_tran"/>
    <property type="match status" value="1"/>
</dbReference>
<evidence type="ECO:0000256" key="3">
    <source>
        <dbReference type="ARBA" id="ARBA00005417"/>
    </source>
</evidence>
<dbReference type="InterPro" id="IPR003439">
    <property type="entry name" value="ABC_transporter-like_ATP-bd"/>
</dbReference>
<organism evidence="13 14">
    <name type="scientific">Halotalea alkalilenta</name>
    <dbReference type="NCBI Taxonomy" id="376489"/>
    <lineage>
        <taxon>Bacteria</taxon>
        <taxon>Pseudomonadati</taxon>
        <taxon>Pseudomonadota</taxon>
        <taxon>Gammaproteobacteria</taxon>
        <taxon>Oceanospirillales</taxon>
        <taxon>Halomonadaceae</taxon>
        <taxon>Halotalea</taxon>
    </lineage>
</organism>
<dbReference type="AlphaFoldDB" id="A0A172YKP7"/>
<name>A0A172YKP7_9GAMM</name>
<evidence type="ECO:0000256" key="4">
    <source>
        <dbReference type="ARBA" id="ARBA00020019"/>
    </source>
</evidence>
<evidence type="ECO:0000259" key="12">
    <source>
        <dbReference type="PROSITE" id="PS50893"/>
    </source>
</evidence>
<comment type="function">
    <text evidence="1">Part of the ABC transporter FtsEX involved in cellular division. Important for assembly or stability of the septal ring.</text>
</comment>
<dbReference type="GO" id="GO:0016887">
    <property type="term" value="F:ATP hydrolysis activity"/>
    <property type="evidence" value="ECO:0007669"/>
    <property type="project" value="InterPro"/>
</dbReference>
<dbReference type="Gene3D" id="3.40.50.300">
    <property type="entry name" value="P-loop containing nucleotide triphosphate hydrolases"/>
    <property type="match status" value="1"/>
</dbReference>
<dbReference type="GO" id="GO:0005524">
    <property type="term" value="F:ATP binding"/>
    <property type="evidence" value="ECO:0007669"/>
    <property type="project" value="UniProtKB-KW"/>
</dbReference>
<dbReference type="CDD" id="cd03258">
    <property type="entry name" value="ABC_MetN_methionine_transporter"/>
    <property type="match status" value="1"/>
</dbReference>
<dbReference type="PANTHER" id="PTHR43166:SF30">
    <property type="entry name" value="METHIONINE IMPORT ATP-BINDING PROTEIN METN"/>
    <property type="match status" value="1"/>
</dbReference>
<keyword evidence="8" id="KW-0067">ATP-binding</keyword>
<sequence>MEPHVDDAAGRQAPRAGDAHIVFRSLSKHYHTARGPVEALKGIDLKIRRAEIFGIIGRSGAGKSSLIRTINRLERASGGSVEIDGQDVQRLSGNELVRLRRRTGMIFQHFNLLRSKSVFENLALPARAAGLPRAEIRRRVERLLALVGLEGKAEVFPSRLSGGQKQRVGIARALMLDPEVLLCDEATSALDPETTQTILALLREINRRLGLTIVLITHEMAVIREVCDRVAVLEHGELVESGPVWQVFGAPRHDATKAMLAPLAVRLPEDLAARLREAPQEGHDTLVFKLDYGGVKGRQDGVGLGRILAALGDRAMLLHGGIDRLQGHAQGSLLVGIKGGDARTALEQAALIDARIEVVGYV</sequence>
<dbReference type="GO" id="GO:0005886">
    <property type="term" value="C:plasma membrane"/>
    <property type="evidence" value="ECO:0007669"/>
    <property type="project" value="UniProtKB-SubCell"/>
</dbReference>
<feature type="domain" description="ABC transporter" evidence="12">
    <location>
        <begin position="21"/>
        <end position="260"/>
    </location>
</feature>
<dbReference type="SUPFAM" id="SSF52540">
    <property type="entry name" value="P-loop containing nucleoside triphosphate hydrolases"/>
    <property type="match status" value="1"/>
</dbReference>
<evidence type="ECO:0000256" key="1">
    <source>
        <dbReference type="ARBA" id="ARBA00002579"/>
    </source>
</evidence>
<evidence type="ECO:0000256" key="5">
    <source>
        <dbReference type="ARBA" id="ARBA00022448"/>
    </source>
</evidence>
<dbReference type="Proteomes" id="UP000077875">
    <property type="component" value="Chromosome"/>
</dbReference>
<dbReference type="PROSITE" id="PS50893">
    <property type="entry name" value="ABC_TRANSPORTER_2"/>
    <property type="match status" value="1"/>
</dbReference>
<evidence type="ECO:0000256" key="6">
    <source>
        <dbReference type="ARBA" id="ARBA00022475"/>
    </source>
</evidence>
<gene>
    <name evidence="13" type="ORF">A5892_17845</name>
</gene>
<dbReference type="STRING" id="376489.A5892_17845"/>
<keyword evidence="7" id="KW-0547">Nucleotide-binding</keyword>
<protein>
    <recommendedName>
        <fullName evidence="4">Cell division ATP-binding protein FtsE</fullName>
    </recommendedName>
</protein>
<evidence type="ECO:0000256" key="8">
    <source>
        <dbReference type="ARBA" id="ARBA00022840"/>
    </source>
</evidence>
<keyword evidence="9" id="KW-1278">Translocase</keyword>
<evidence type="ECO:0000313" key="14">
    <source>
        <dbReference type="Proteomes" id="UP000077875"/>
    </source>
</evidence>
<dbReference type="InterPro" id="IPR003593">
    <property type="entry name" value="AAA+_ATPase"/>
</dbReference>
<dbReference type="GO" id="GO:0006865">
    <property type="term" value="P:amino acid transport"/>
    <property type="evidence" value="ECO:0007669"/>
    <property type="project" value="UniProtKB-KW"/>
</dbReference>
<evidence type="ECO:0000256" key="7">
    <source>
        <dbReference type="ARBA" id="ARBA00022741"/>
    </source>
</evidence>
<evidence type="ECO:0000256" key="10">
    <source>
        <dbReference type="ARBA" id="ARBA00022970"/>
    </source>
</evidence>
<evidence type="ECO:0000256" key="9">
    <source>
        <dbReference type="ARBA" id="ARBA00022967"/>
    </source>
</evidence>